<dbReference type="RefSeq" id="XP_011392279.1">
    <property type="nucleotide sequence ID" value="XM_011393977.1"/>
</dbReference>
<evidence type="ECO:0000313" key="4">
    <source>
        <dbReference type="EMBL" id="KIS66213.1"/>
    </source>
</evidence>
<organism evidence="4 5">
    <name type="scientific">Mycosarcoma maydis</name>
    <name type="common">Corn smut fungus</name>
    <name type="synonym">Ustilago maydis</name>
    <dbReference type="NCBI Taxonomy" id="5270"/>
    <lineage>
        <taxon>Eukaryota</taxon>
        <taxon>Fungi</taxon>
        <taxon>Dikarya</taxon>
        <taxon>Basidiomycota</taxon>
        <taxon>Ustilaginomycotina</taxon>
        <taxon>Ustilaginomycetes</taxon>
        <taxon>Ustilaginales</taxon>
        <taxon>Ustilaginaceae</taxon>
        <taxon>Mycosarcoma</taxon>
    </lineage>
</organism>
<feature type="compositionally biased region" description="Basic and acidic residues" evidence="1">
    <location>
        <begin position="1147"/>
        <end position="1167"/>
    </location>
</feature>
<keyword evidence="2" id="KW-1133">Transmembrane helix</keyword>
<dbReference type="OrthoDB" id="2556855at2759"/>
<keyword evidence="3" id="KW-0732">Signal</keyword>
<feature type="region of interest" description="Disordered" evidence="1">
    <location>
        <begin position="237"/>
        <end position="256"/>
    </location>
</feature>
<reference evidence="4 5" key="1">
    <citation type="journal article" date="2006" name="Nature">
        <title>Insights from the genome of the biotrophic fungal plant pathogen Ustilago maydis.</title>
        <authorList>
            <person name="Kamper J."/>
            <person name="Kahmann R."/>
            <person name="Bolker M."/>
            <person name="Ma L.J."/>
            <person name="Brefort T."/>
            <person name="Saville B.J."/>
            <person name="Banuett F."/>
            <person name="Kronstad J.W."/>
            <person name="Gold S.E."/>
            <person name="Muller O."/>
            <person name="Perlin M.H."/>
            <person name="Wosten H.A."/>
            <person name="de Vries R."/>
            <person name="Ruiz-Herrera J."/>
            <person name="Reynaga-Pena C.G."/>
            <person name="Snetselaar K."/>
            <person name="McCann M."/>
            <person name="Perez-Martin J."/>
            <person name="Feldbrugge M."/>
            <person name="Basse C.W."/>
            <person name="Steinberg G."/>
            <person name="Ibeas J.I."/>
            <person name="Holloman W."/>
            <person name="Guzman P."/>
            <person name="Farman M."/>
            <person name="Stajich J.E."/>
            <person name="Sentandreu R."/>
            <person name="Gonzalez-Prieto J.M."/>
            <person name="Kennell J.C."/>
            <person name="Molina L."/>
            <person name="Schirawski J."/>
            <person name="Mendoza-Mendoza A."/>
            <person name="Greilinger D."/>
            <person name="Munch K."/>
            <person name="Rossel N."/>
            <person name="Scherer M."/>
            <person name="Vranes M."/>
            <person name="Ladendorf O."/>
            <person name="Vincon V."/>
            <person name="Fuchs U."/>
            <person name="Sandrock B."/>
            <person name="Meng S."/>
            <person name="Ho E.C."/>
            <person name="Cahill M.J."/>
            <person name="Boyce K.J."/>
            <person name="Klose J."/>
            <person name="Klosterman S.J."/>
            <person name="Deelstra H.J."/>
            <person name="Ortiz-Castellanos L."/>
            <person name="Li W."/>
            <person name="Sanchez-Alonso P."/>
            <person name="Schreier P.H."/>
            <person name="Hauser-Hahn I."/>
            <person name="Vaupel M."/>
            <person name="Koopmann E."/>
            <person name="Friedrich G."/>
            <person name="Voss H."/>
            <person name="Schluter T."/>
            <person name="Margolis J."/>
            <person name="Platt D."/>
            <person name="Swimmer C."/>
            <person name="Gnirke A."/>
            <person name="Chen F."/>
            <person name="Vysotskaia V."/>
            <person name="Mannhaupt G."/>
            <person name="Guldener U."/>
            <person name="Munsterkotter M."/>
            <person name="Haase D."/>
            <person name="Oesterheld M."/>
            <person name="Mewes H.W."/>
            <person name="Mauceli E.W."/>
            <person name="DeCaprio D."/>
            <person name="Wade C.M."/>
            <person name="Butler J."/>
            <person name="Young S."/>
            <person name="Jaffe D.B."/>
            <person name="Calvo S."/>
            <person name="Nusbaum C."/>
            <person name="Galagan J."/>
            <person name="Birren B.W."/>
        </authorList>
    </citation>
    <scope>NUCLEOTIDE SEQUENCE [LARGE SCALE GENOMIC DNA]</scope>
    <source>
        <strain evidence="5">DSM 14603 / FGSC 9021 / UM521</strain>
    </source>
</reference>
<evidence type="ECO:0000313" key="5">
    <source>
        <dbReference type="Proteomes" id="UP000000561"/>
    </source>
</evidence>
<feature type="compositionally biased region" description="Polar residues" evidence="1">
    <location>
        <begin position="1134"/>
        <end position="1146"/>
    </location>
</feature>
<accession>A0A0D1CGW6</accession>
<sequence length="1335" mass="148693">MKALWIFASIYLLIAVVACQPLRDAMTELELGTKAHRRRSMPHDRGARTGAPKKKRGCFYIATSMIKQRIQALASAADAISDMFSRFGNRARVGKDAFEATEANMLSQAEPSSHPRPLERANTFERIVQPVPRPFTFSGNEAGYSGDADHDLLRARPYERPPLISSHVDQSAQFEADYATQASMRVQAGKPKHIWEDPDQRSKMLIAAVVSATASWLLARNIKQELDTTANLNNNVARSQAQQSQATQQAASENAALEASRYSTNVHLETRSLHYTDVQQDRKSSVHSKKRGQLEKRFNPFRTAMEYWQRTSAVDAARHSVGVVRNLPGDTKRLIIKYLIGASALFSTGIALLLIGIKIQHQAEPPTDPTLGSTPTEAQPQRAPAAPAAPAPALGAPNRPIHVDLDKRSFQVQHDSPNALSAVATVIVLRTIGILYTDHHDGWHPDLSRAHEHETSSDQSISKRMVPLELAAGTHVAQPAAAALPGLPASRAPLNFASFQELAKELKRRQNLALFAVTAAALAIISVKVYRDMHDQQETDNHTPHVEVPSPVNKLVRRSDLLKAQAAFSRLTGLPNDERSVKKHLSKRMFHMVQMMPMANAENRQPPPTARVVPIEGAEPAAVEEAARRASPEAAIALTIAGMALGITGVAALYLLYADIKDDHYDKNQAPGPSPPQKQGRRSLVEDAIPQLQQRHQLNPEKRSLFLPGTEDMIEEAKVIIRRIRQRRRDHPVERLGDDDEPPRQPQILKFTFMGLATVGPPIVSFVIGKNVAAHRIKQLEKKASGKDSKHQEHVTSEQRSRSDIAKRSLSSSGDEDEAASEKAQAAYSWVEKKQKDSHEWLQSRKQSKNSPRFEHLPIRDVSVKQGNAASSRAPLLQRSISGIANTAKVAMADFKSLALRTPLTPEERKARAHRFRTYADYATVALVAKMIETAVVYEWMNDRKDWKERQRLRDEWRHEQLQSQQTQQSQQIQTLYDAPHQKSDGVPPLTAARQAALVRKRSSIQQMEGFAALVRTSSHEVSGSGDVQPMLKSELRLKKRANVLPVDGVEMAVAREETVDPRVRDNLLATRNVVAFVAAIATLFVAAGGIAYWTMKHQEGHDSEMPAVNPSNGRPPGPLVRKREEENPEIAATQPTDKGTRNTQIEMDKRSQWHDRKQQPRLAERASVEAGVATGAIVMRVLRQLVIDSKRDGLLDSVMFSLSSPPDAPRRLDSAARHPHDHVSWNTDAKNARVDTTPSWRDPEVALPTNRSHRQEVDDKRTFKRSVAVEVEKRQSKQHVSLAIFALVSLMMLYRLKNQIHDERQDRGSTSAAPGGVYPIKFTQNSRLQQQRQQ</sequence>
<feature type="compositionally biased region" description="Basic and acidic residues" evidence="1">
    <location>
        <begin position="1209"/>
        <end position="1224"/>
    </location>
</feature>
<feature type="region of interest" description="Disordered" evidence="1">
    <location>
        <begin position="1232"/>
        <end position="1260"/>
    </location>
</feature>
<feature type="transmembrane region" description="Helical" evidence="2">
    <location>
        <begin position="634"/>
        <end position="657"/>
    </location>
</feature>
<gene>
    <name evidence="4" type="ORF">UMAG_05948</name>
</gene>
<protein>
    <recommendedName>
        <fullName evidence="6">Transmembrane protein</fullName>
    </recommendedName>
</protein>
<feature type="region of interest" description="Disordered" evidence="1">
    <location>
        <begin position="365"/>
        <end position="400"/>
    </location>
</feature>
<feature type="region of interest" description="Disordered" evidence="1">
    <location>
        <begin position="839"/>
        <end position="858"/>
    </location>
</feature>
<dbReference type="KEGG" id="uma:UMAG_05948"/>
<dbReference type="GeneID" id="23565693"/>
<keyword evidence="2" id="KW-0472">Membrane</keyword>
<feature type="region of interest" description="Disordered" evidence="1">
    <location>
        <begin position="781"/>
        <end position="830"/>
    </location>
</feature>
<dbReference type="PROSITE" id="PS51257">
    <property type="entry name" value="PROKAR_LIPOPROTEIN"/>
    <property type="match status" value="1"/>
</dbReference>
<proteinExistence type="predicted"/>
<feature type="region of interest" description="Disordered" evidence="1">
    <location>
        <begin position="1205"/>
        <end position="1224"/>
    </location>
</feature>
<name>A0A0D1CGW6_MYCMD</name>
<keyword evidence="2" id="KW-0812">Transmembrane</keyword>
<dbReference type="EMBL" id="CM003159">
    <property type="protein sequence ID" value="KIS66213.1"/>
    <property type="molecule type" value="Genomic_DNA"/>
</dbReference>
<dbReference type="InParanoid" id="A0A0D1CGW6"/>
<feature type="compositionally biased region" description="Low complexity" evidence="1">
    <location>
        <begin position="378"/>
        <end position="400"/>
    </location>
</feature>
<feature type="transmembrane region" description="Helical" evidence="2">
    <location>
        <begin position="1074"/>
        <end position="1096"/>
    </location>
</feature>
<feature type="compositionally biased region" description="Basic and acidic residues" evidence="1">
    <location>
        <begin position="781"/>
        <end position="807"/>
    </location>
</feature>
<dbReference type="VEuPathDB" id="FungiDB:UMAG_05948"/>
<feature type="region of interest" description="Disordered" evidence="1">
    <location>
        <begin position="1304"/>
        <end position="1335"/>
    </location>
</feature>
<feature type="signal peptide" evidence="3">
    <location>
        <begin position="1"/>
        <end position="19"/>
    </location>
</feature>
<dbReference type="eggNOG" id="ENOG502RDQT">
    <property type="taxonomic scope" value="Eukaryota"/>
</dbReference>
<feature type="transmembrane region" description="Helical" evidence="2">
    <location>
        <begin position="512"/>
        <end position="530"/>
    </location>
</feature>
<evidence type="ECO:0000256" key="3">
    <source>
        <dbReference type="SAM" id="SignalP"/>
    </source>
</evidence>
<dbReference type="Proteomes" id="UP000000561">
    <property type="component" value="Chromosome 20"/>
</dbReference>
<feature type="region of interest" description="Disordered" evidence="1">
    <location>
        <begin position="1103"/>
        <end position="1167"/>
    </location>
</feature>
<evidence type="ECO:0000256" key="2">
    <source>
        <dbReference type="SAM" id="Phobius"/>
    </source>
</evidence>
<evidence type="ECO:0008006" key="6">
    <source>
        <dbReference type="Google" id="ProtNLM"/>
    </source>
</evidence>
<evidence type="ECO:0000256" key="1">
    <source>
        <dbReference type="SAM" id="MobiDB-lite"/>
    </source>
</evidence>
<keyword evidence="5" id="KW-1185">Reference proteome</keyword>
<feature type="chain" id="PRO_5002228272" description="Transmembrane protein" evidence="3">
    <location>
        <begin position="20"/>
        <end position="1335"/>
    </location>
</feature>